<evidence type="ECO:0000256" key="7">
    <source>
        <dbReference type="ARBA" id="ARBA00022989"/>
    </source>
</evidence>
<evidence type="ECO:0000256" key="2">
    <source>
        <dbReference type="ARBA" id="ARBA00005641"/>
    </source>
</evidence>
<dbReference type="InterPro" id="IPR001547">
    <property type="entry name" value="Glyco_hydro_5"/>
</dbReference>
<reference evidence="18" key="1">
    <citation type="submission" date="2021-01" db="EMBL/GenBank/DDBJ databases">
        <authorList>
            <person name="Corre E."/>
            <person name="Pelletier E."/>
            <person name="Niang G."/>
            <person name="Scheremetjew M."/>
            <person name="Finn R."/>
            <person name="Kale V."/>
            <person name="Holt S."/>
            <person name="Cochrane G."/>
            <person name="Meng A."/>
            <person name="Brown T."/>
            <person name="Cohen L."/>
        </authorList>
    </citation>
    <scope>NUCLEOTIDE SEQUENCE</scope>
    <source>
        <strain evidence="18">LB1974</strain>
    </source>
</reference>
<comment type="function">
    <text evidence="13">Glucosidase involved in the degradation of cellulosic biomass. Active on lichenan.</text>
</comment>
<dbReference type="PANTHER" id="PTHR31297:SF34">
    <property type="entry name" value="GLUCAN 1,3-BETA-GLUCOSIDASE 2"/>
    <property type="match status" value="1"/>
</dbReference>
<dbReference type="GO" id="GO:0004338">
    <property type="term" value="F:glucan exo-1,3-beta-glucosidase activity"/>
    <property type="evidence" value="ECO:0007669"/>
    <property type="project" value="UniProtKB-EC"/>
</dbReference>
<dbReference type="SUPFAM" id="SSF51445">
    <property type="entry name" value="(Trans)glycosidases"/>
    <property type="match status" value="1"/>
</dbReference>
<comment type="subcellular location">
    <subcellularLocation>
        <location evidence="1">Cell membrane</location>
        <topology evidence="1">Single-pass type II membrane protein</topology>
    </subcellularLocation>
</comment>
<dbReference type="AlphaFoldDB" id="A0A7S4LQ88"/>
<keyword evidence="6" id="KW-0735">Signal-anchor</keyword>
<keyword evidence="5 16" id="KW-0378">Hydrolase</keyword>
<evidence type="ECO:0000256" key="11">
    <source>
        <dbReference type="ARBA" id="ARBA00023316"/>
    </source>
</evidence>
<organism evidence="18">
    <name type="scientific">Oxyrrhis marina</name>
    <name type="common">Dinoflagellate</name>
    <dbReference type="NCBI Taxonomy" id="2969"/>
    <lineage>
        <taxon>Eukaryota</taxon>
        <taxon>Sar</taxon>
        <taxon>Alveolata</taxon>
        <taxon>Dinophyceae</taxon>
        <taxon>Oxyrrhinales</taxon>
        <taxon>Oxyrrhinaceae</taxon>
        <taxon>Oxyrrhis</taxon>
    </lineage>
</organism>
<evidence type="ECO:0000256" key="5">
    <source>
        <dbReference type="ARBA" id="ARBA00022801"/>
    </source>
</evidence>
<evidence type="ECO:0000256" key="14">
    <source>
        <dbReference type="ARBA" id="ARBA00038929"/>
    </source>
</evidence>
<evidence type="ECO:0000256" key="16">
    <source>
        <dbReference type="RuleBase" id="RU361153"/>
    </source>
</evidence>
<evidence type="ECO:0000256" key="6">
    <source>
        <dbReference type="ARBA" id="ARBA00022968"/>
    </source>
</evidence>
<dbReference type="GO" id="GO:0071555">
    <property type="term" value="P:cell wall organization"/>
    <property type="evidence" value="ECO:0007669"/>
    <property type="project" value="UniProtKB-KW"/>
</dbReference>
<dbReference type="InterPro" id="IPR050386">
    <property type="entry name" value="Glycosyl_hydrolase_5"/>
</dbReference>
<evidence type="ECO:0000256" key="9">
    <source>
        <dbReference type="ARBA" id="ARBA00023180"/>
    </source>
</evidence>
<keyword evidence="10 16" id="KW-0326">Glycosidase</keyword>
<dbReference type="GO" id="GO:0005576">
    <property type="term" value="C:extracellular region"/>
    <property type="evidence" value="ECO:0007669"/>
    <property type="project" value="TreeGrafter"/>
</dbReference>
<keyword evidence="7" id="KW-1133">Transmembrane helix</keyword>
<proteinExistence type="inferred from homology"/>
<keyword evidence="9" id="KW-0325">Glycoprotein</keyword>
<dbReference type="Pfam" id="PF00150">
    <property type="entry name" value="Cellulase"/>
    <property type="match status" value="1"/>
</dbReference>
<dbReference type="EMBL" id="HBJB01002813">
    <property type="protein sequence ID" value="CAE0843089.1"/>
    <property type="molecule type" value="Transcribed_RNA"/>
</dbReference>
<gene>
    <name evidence="18" type="ORF">OMAR00294_LOCUS2297</name>
</gene>
<evidence type="ECO:0000256" key="3">
    <source>
        <dbReference type="ARBA" id="ARBA00022475"/>
    </source>
</evidence>
<dbReference type="GO" id="GO:0009251">
    <property type="term" value="P:glucan catabolic process"/>
    <property type="evidence" value="ECO:0007669"/>
    <property type="project" value="TreeGrafter"/>
</dbReference>
<keyword evidence="8" id="KW-0472">Membrane</keyword>
<protein>
    <recommendedName>
        <fullName evidence="14">glucan 1,3-beta-glucosidase</fullName>
        <ecNumber evidence="14">3.2.1.58</ecNumber>
    </recommendedName>
    <alternativeName>
        <fullName evidence="15">Exo-1,3-beta-glucanase D</fullName>
    </alternativeName>
</protein>
<comment type="similarity">
    <text evidence="2 16">Belongs to the glycosyl hydrolase 5 (cellulase A) family.</text>
</comment>
<keyword evidence="11" id="KW-0961">Cell wall biogenesis/degradation</keyword>
<feature type="domain" description="Glycoside hydrolase family 5" evidence="17">
    <location>
        <begin position="234"/>
        <end position="460"/>
    </location>
</feature>
<dbReference type="GO" id="GO:0005886">
    <property type="term" value="C:plasma membrane"/>
    <property type="evidence" value="ECO:0007669"/>
    <property type="project" value="UniProtKB-SubCell"/>
</dbReference>
<evidence type="ECO:0000313" key="18">
    <source>
        <dbReference type="EMBL" id="CAE0843089.1"/>
    </source>
</evidence>
<dbReference type="PANTHER" id="PTHR31297">
    <property type="entry name" value="GLUCAN ENDO-1,6-BETA-GLUCOSIDASE B"/>
    <property type="match status" value="1"/>
</dbReference>
<evidence type="ECO:0000256" key="12">
    <source>
        <dbReference type="ARBA" id="ARBA00036824"/>
    </source>
</evidence>
<sequence>MAGGMAKRLPKAAAHEIRSMAWHACKSRRSGREGQVQDASTHRARVDEHARAAAALQVLSGQTVSLLRRMAWAAADTAVAMEAQDKPEEEAAWRLFCSYYDDLVAAAELTKLCCKRIRLLVNHTVWVALQMGNGKKKWERELDQLRSTLAFDSLTAYREFLQEPAADQKTQLPKWRGVNLGGWFLLEGWMNQRLWSLIEGKPPRDEWAFSEALRRQLGDAQAHAVIAEHRRTFITRDDFAEIAGVGLNSVRLPIGYWCIVDAGPDIPFFGPCLDLVDSCMGWAAEFGLRVNLCLHGCPGFQSNHQACGRETVGWQPTHWDIPATLEILGRIASRYCWHPALGAITVVNEPSSRIALERLVTYYKQAYAVIRNFSHCEVFLPVYQRWPDDIVHQFPADHFYGVTFDVHLYQCFEEPWISKPLGWHLSQAAQSDTGHSYHMTQLANFRQNRVKVAISEWSLKLPVWDWSSLACWEWAQLYADEQSSLLASLCSRLLKAFRRTEGWFFWTWVAQESVEPEESASKAMFSLREALRRGCVKPGWLGKRRGRAGEIRRLTQEHALAVVPDPELQLACSQPGWLKTKRLSRVYTVQKTIVKARRGDQDEREKAAKPAV</sequence>
<evidence type="ECO:0000256" key="15">
    <source>
        <dbReference type="ARBA" id="ARBA00041260"/>
    </source>
</evidence>
<evidence type="ECO:0000256" key="1">
    <source>
        <dbReference type="ARBA" id="ARBA00004401"/>
    </source>
</evidence>
<dbReference type="GO" id="GO:0009986">
    <property type="term" value="C:cell surface"/>
    <property type="evidence" value="ECO:0007669"/>
    <property type="project" value="TreeGrafter"/>
</dbReference>
<evidence type="ECO:0000256" key="10">
    <source>
        <dbReference type="ARBA" id="ARBA00023295"/>
    </source>
</evidence>
<keyword evidence="4" id="KW-0812">Transmembrane</keyword>
<name>A0A7S4LQ88_OXYMA</name>
<dbReference type="EC" id="3.2.1.58" evidence="14"/>
<evidence type="ECO:0000256" key="4">
    <source>
        <dbReference type="ARBA" id="ARBA00022692"/>
    </source>
</evidence>
<comment type="catalytic activity">
    <reaction evidence="12">
        <text>Successive hydrolysis of beta-D-glucose units from the non-reducing ends of (1-&gt;3)-beta-D-glucans, releasing alpha-glucose.</text>
        <dbReference type="EC" id="3.2.1.58"/>
    </reaction>
</comment>
<evidence type="ECO:0000259" key="17">
    <source>
        <dbReference type="Pfam" id="PF00150"/>
    </source>
</evidence>
<dbReference type="InterPro" id="IPR017853">
    <property type="entry name" value="GH"/>
</dbReference>
<keyword evidence="3" id="KW-1003">Cell membrane</keyword>
<evidence type="ECO:0000256" key="8">
    <source>
        <dbReference type="ARBA" id="ARBA00023136"/>
    </source>
</evidence>
<accession>A0A7S4LQ88</accession>
<dbReference type="Gene3D" id="3.20.20.80">
    <property type="entry name" value="Glycosidases"/>
    <property type="match status" value="1"/>
</dbReference>
<evidence type="ECO:0000256" key="13">
    <source>
        <dbReference type="ARBA" id="ARBA00037126"/>
    </source>
</evidence>